<accession>A0A455SUN1</accession>
<reference evidence="1" key="1">
    <citation type="submission" date="2018-12" db="EMBL/GenBank/DDBJ databases">
        <title>Novel natural products biosynthetic potential of the class Ktedonobacteria.</title>
        <authorList>
            <person name="Zheng Y."/>
            <person name="Saitou A."/>
            <person name="Wang C.M."/>
            <person name="Toyoda A."/>
            <person name="Minakuchi Y."/>
            <person name="Sekiguchi Y."/>
            <person name="Ueda K."/>
            <person name="Takano H."/>
            <person name="Sakai Y."/>
            <person name="Yokota A."/>
            <person name="Yabe S."/>
        </authorList>
    </citation>
    <scope>NUCLEOTIDE SEQUENCE</scope>
    <source>
        <strain evidence="1">COM3</strain>
    </source>
</reference>
<evidence type="ECO:0000313" key="1">
    <source>
        <dbReference type="EMBL" id="BBH88854.1"/>
    </source>
</evidence>
<organism evidence="1">
    <name type="scientific">Thermosporothrix sp. COM3</name>
    <dbReference type="NCBI Taxonomy" id="2490863"/>
    <lineage>
        <taxon>Bacteria</taxon>
        <taxon>Bacillati</taxon>
        <taxon>Chloroflexota</taxon>
        <taxon>Ktedonobacteria</taxon>
        <taxon>Ktedonobacterales</taxon>
        <taxon>Thermosporotrichaceae</taxon>
        <taxon>Thermosporothrix</taxon>
    </lineage>
</organism>
<dbReference type="AlphaFoldDB" id="A0A455SUN1"/>
<protein>
    <submittedName>
        <fullName evidence="1">Uncharacterized protein</fullName>
    </submittedName>
</protein>
<name>A0A455SUN1_9CHLR</name>
<gene>
    <name evidence="1" type="ORF">KTC_36050</name>
</gene>
<proteinExistence type="predicted"/>
<sequence length="71" mass="7853">MLRAGIKRVDRLIAKPFCQSGSLLYSILGQWNFGAATTITIAAGSGLSMPHEQETSRTSIHRKKAYLSFLR</sequence>
<dbReference type="EMBL" id="AP019376">
    <property type="protein sequence ID" value="BBH88854.1"/>
    <property type="molecule type" value="Genomic_DNA"/>
</dbReference>